<dbReference type="AlphaFoldDB" id="A0A166DJU6"/>
<reference evidence="1" key="1">
    <citation type="journal article" date="2016" name="Mol. Biol. Evol.">
        <title>Comparative Genomics of Early-Diverging Mushroom-Forming Fungi Provides Insights into the Origins of Lignocellulose Decay Capabilities.</title>
        <authorList>
            <person name="Nagy L.G."/>
            <person name="Riley R."/>
            <person name="Tritt A."/>
            <person name="Adam C."/>
            <person name="Daum C."/>
            <person name="Floudas D."/>
            <person name="Sun H."/>
            <person name="Yadav J.S."/>
            <person name="Pangilinan J."/>
            <person name="Larsson K.H."/>
            <person name="Matsuura K."/>
            <person name="Barry K."/>
            <person name="Labutti K."/>
            <person name="Kuo R."/>
            <person name="Ohm R.A."/>
            <person name="Bhattacharya S.S."/>
            <person name="Shirouzu T."/>
            <person name="Yoshinaga Y."/>
            <person name="Martin F.M."/>
            <person name="Grigoriev I.V."/>
            <person name="Hibbett D.S."/>
        </authorList>
    </citation>
    <scope>NUCLEOTIDE SEQUENCE [LARGE SCALE GENOMIC DNA]</scope>
    <source>
        <strain evidence="1">CBS 109695</strain>
    </source>
</reference>
<evidence type="ECO:0000313" key="1">
    <source>
        <dbReference type="EMBL" id="KZP14792.1"/>
    </source>
</evidence>
<dbReference type="OrthoDB" id="2748701at2759"/>
<protein>
    <submittedName>
        <fullName evidence="1">Uncharacterized protein</fullName>
    </submittedName>
</protein>
<name>A0A166DJU6_9AGAM</name>
<dbReference type="EMBL" id="KV417612">
    <property type="protein sequence ID" value="KZP14792.1"/>
    <property type="molecule type" value="Genomic_DNA"/>
</dbReference>
<proteinExistence type="predicted"/>
<gene>
    <name evidence="1" type="ORF">FIBSPDRAFT_796363</name>
</gene>
<organism evidence="1">
    <name type="scientific">Athelia psychrophila</name>
    <dbReference type="NCBI Taxonomy" id="1759441"/>
    <lineage>
        <taxon>Eukaryota</taxon>
        <taxon>Fungi</taxon>
        <taxon>Dikarya</taxon>
        <taxon>Basidiomycota</taxon>
        <taxon>Agaricomycotina</taxon>
        <taxon>Agaricomycetes</taxon>
        <taxon>Agaricomycetidae</taxon>
        <taxon>Atheliales</taxon>
        <taxon>Atheliaceae</taxon>
        <taxon>Athelia</taxon>
    </lineage>
</organism>
<sequence>MIGAIQRIIEAVAEGVEILELYIPSQTFENDDRYIYLQRPIPLIPFPRLTDLTTNNYPLQRSHGPFRTPDPPLYPKLRRWHLTEEWSPVKYGEMIDYISKLAPYLALLRISGVGGISSLGGTLSIGLGLEYRSRYPRSADARIGALPPSVEKVYVQPSSDPNMGTCGGDANEDPYDGIIAELEEINRLGDERFVLLKACKRLQEREMGTTAADWEAAIKGEVGCWSLGDKLPCNGRIESEQLGPGDDNYS</sequence>
<accession>A0A166DJU6</accession>